<organism evidence="1 2">
    <name type="scientific">Plantactinospora endophytica</name>
    <dbReference type="NCBI Taxonomy" id="673535"/>
    <lineage>
        <taxon>Bacteria</taxon>
        <taxon>Bacillati</taxon>
        <taxon>Actinomycetota</taxon>
        <taxon>Actinomycetes</taxon>
        <taxon>Micromonosporales</taxon>
        <taxon>Micromonosporaceae</taxon>
        <taxon>Plantactinospora</taxon>
    </lineage>
</organism>
<sequence length="146" mass="15357">MQAVEHHDPLSGFDLSGWREKPMQDQLVLAVVTALAAKGGEAIITGGGSAFARLYRFLCDRFRANGSGTASLEAVVTGPGDTERAELADAIAQLLTVDPELRPRLEALWSGARAESAASSGGVINQFSGTADRVVQARDIQGDVSF</sequence>
<proteinExistence type="predicted"/>
<gene>
    <name evidence="1" type="ORF">Pen02_09370</name>
</gene>
<dbReference type="Proteomes" id="UP000646749">
    <property type="component" value="Unassembled WGS sequence"/>
</dbReference>
<comment type="caution">
    <text evidence="1">The sequence shown here is derived from an EMBL/GenBank/DDBJ whole genome shotgun (WGS) entry which is preliminary data.</text>
</comment>
<dbReference type="EMBL" id="BONW01000002">
    <property type="protein sequence ID" value="GIG86001.1"/>
    <property type="molecule type" value="Genomic_DNA"/>
</dbReference>
<keyword evidence="2" id="KW-1185">Reference proteome</keyword>
<reference evidence="1 2" key="1">
    <citation type="submission" date="2021-01" db="EMBL/GenBank/DDBJ databases">
        <title>Whole genome shotgun sequence of Plantactinospora endophytica NBRC 110450.</title>
        <authorList>
            <person name="Komaki H."/>
            <person name="Tamura T."/>
        </authorList>
    </citation>
    <scope>NUCLEOTIDE SEQUENCE [LARGE SCALE GENOMIC DNA]</scope>
    <source>
        <strain evidence="1 2">NBRC 110450</strain>
    </source>
</reference>
<evidence type="ECO:0000313" key="2">
    <source>
        <dbReference type="Proteomes" id="UP000646749"/>
    </source>
</evidence>
<accession>A0ABQ4DU68</accession>
<protein>
    <submittedName>
        <fullName evidence="1">Uncharacterized protein</fullName>
    </submittedName>
</protein>
<name>A0ABQ4DU68_9ACTN</name>
<evidence type="ECO:0000313" key="1">
    <source>
        <dbReference type="EMBL" id="GIG86001.1"/>
    </source>
</evidence>